<feature type="transmembrane region" description="Helical" evidence="2">
    <location>
        <begin position="114"/>
        <end position="133"/>
    </location>
</feature>
<protein>
    <submittedName>
        <fullName evidence="4">DUF4129 domain-containing transglutaminase family protein</fullName>
    </submittedName>
</protein>
<keyword evidence="5" id="KW-1185">Reference proteome</keyword>
<dbReference type="PANTHER" id="PTHR42736">
    <property type="entry name" value="PROTEIN-GLUTAMINE GAMMA-GLUTAMYLTRANSFERASE"/>
    <property type="match status" value="1"/>
</dbReference>
<dbReference type="SMART" id="SM00460">
    <property type="entry name" value="TGc"/>
    <property type="match status" value="1"/>
</dbReference>
<dbReference type="SUPFAM" id="SSF54001">
    <property type="entry name" value="Cysteine proteinases"/>
    <property type="match status" value="1"/>
</dbReference>
<evidence type="ECO:0000256" key="2">
    <source>
        <dbReference type="SAM" id="Phobius"/>
    </source>
</evidence>
<feature type="transmembrane region" description="Helical" evidence="2">
    <location>
        <begin position="172"/>
        <end position="189"/>
    </location>
</feature>
<reference evidence="5" key="1">
    <citation type="journal article" date="2019" name="Int. J. Syst. Evol. Microbiol.">
        <title>The Global Catalogue of Microorganisms (GCM) 10K type strain sequencing project: providing services to taxonomists for standard genome sequencing and annotation.</title>
        <authorList>
            <consortium name="The Broad Institute Genomics Platform"/>
            <consortium name="The Broad Institute Genome Sequencing Center for Infectious Disease"/>
            <person name="Wu L."/>
            <person name="Ma J."/>
        </authorList>
    </citation>
    <scope>NUCLEOTIDE SEQUENCE [LARGE SCALE GENOMIC DNA]</scope>
    <source>
        <strain evidence="5">CGMCC 1.13574</strain>
    </source>
</reference>
<comment type="caution">
    <text evidence="4">The sequence shown here is derived from an EMBL/GenBank/DDBJ whole genome shotgun (WGS) entry which is preliminary data.</text>
</comment>
<sequence>MLQTARWITGSPLRDIVLYALVWIWLSQLLVPISKATNFQSIGFILIFLLLLFTIDLLLGKWILRFLLKLAMFVGFMYFYHYSELYSVYNVIDWVPHWFRDLDASLGALQAGKYGAVLMAGKTTATLLGLWLLQALIRLSMRVRAWMFVFLLLGMIGLGVIDTFYVREIEGHLVLFLLLGLVILAFRQLPAVERLARMPRHLKGWPGHWLVWTLILSLIVTGVGLVVPKAEEPAWPDPVAFLKGIKDGGKLVQKIGYGNNDDQLGGPFEMDDTVVFTVTSTVEGYYRGETKATYTGKGWLSVASASQLTNPADIRQQQFLEDTTLETKQVEQTVTIQDNIVPLLFGHSRVTGVAGANINRTTVKYSPFDTRLEIDQLEPGDTYTVYSQVPYHDEVALRNAQISTAVSSKADFLKPYLSLPSNLPARVKNLAWQIASASPAPYEQAKALEDYLRRTYRYETKNVPIPDEDQDFVDQFLFESKRGYCDHFSTAFVVMARSIGLPARWVKGFTRGDVDLTYKGETDEEYLYVVKNKNAHSWAEVYFDGIGWVAFEPTSSFQMRPIFKPSEQQPVITPPVDNKKGEEKEQEEETTKSAFSFDLNIDWKQVGIYAGIAFFLLLVIAFFNRRRLLIAYYLRRAYKGDGDVITNAVLRLMLIMGRFGWKRQTDMSLREYALYLSDNPDLRGREMIPLARIFERVRYGKRDVSEGEKSQIHDLWSRIVRKVGRLKKRR</sequence>
<gene>
    <name evidence="4" type="ORF">ACFSOY_20070</name>
</gene>
<accession>A0ABW5A2B6</accession>
<evidence type="ECO:0000313" key="5">
    <source>
        <dbReference type="Proteomes" id="UP001597343"/>
    </source>
</evidence>
<dbReference type="RefSeq" id="WP_386049635.1">
    <property type="nucleotide sequence ID" value="NZ_JBHUIO010000019.1"/>
</dbReference>
<evidence type="ECO:0000313" key="4">
    <source>
        <dbReference type="EMBL" id="MFD2172248.1"/>
    </source>
</evidence>
<name>A0ABW5A2B6_9BACL</name>
<organism evidence="4 5">
    <name type="scientific">Tumebacillus lipolyticus</name>
    <dbReference type="NCBI Taxonomy" id="1280370"/>
    <lineage>
        <taxon>Bacteria</taxon>
        <taxon>Bacillati</taxon>
        <taxon>Bacillota</taxon>
        <taxon>Bacilli</taxon>
        <taxon>Bacillales</taxon>
        <taxon>Alicyclobacillaceae</taxon>
        <taxon>Tumebacillus</taxon>
    </lineage>
</organism>
<keyword evidence="2" id="KW-1133">Transmembrane helix</keyword>
<dbReference type="Pfam" id="PF01841">
    <property type="entry name" value="Transglut_core"/>
    <property type="match status" value="1"/>
</dbReference>
<feature type="region of interest" description="Disordered" evidence="1">
    <location>
        <begin position="567"/>
        <end position="589"/>
    </location>
</feature>
<dbReference type="EMBL" id="JBHUIO010000019">
    <property type="protein sequence ID" value="MFD2172248.1"/>
    <property type="molecule type" value="Genomic_DNA"/>
</dbReference>
<keyword evidence="2" id="KW-0812">Transmembrane</keyword>
<feature type="transmembrane region" description="Helical" evidence="2">
    <location>
        <begin position="66"/>
        <end position="83"/>
    </location>
</feature>
<evidence type="ECO:0000256" key="1">
    <source>
        <dbReference type="SAM" id="MobiDB-lite"/>
    </source>
</evidence>
<dbReference type="InterPro" id="IPR038765">
    <property type="entry name" value="Papain-like_cys_pep_sf"/>
</dbReference>
<feature type="transmembrane region" description="Helical" evidence="2">
    <location>
        <begin position="145"/>
        <end position="166"/>
    </location>
</feature>
<proteinExistence type="predicted"/>
<keyword evidence="2" id="KW-0472">Membrane</keyword>
<dbReference type="InterPro" id="IPR052901">
    <property type="entry name" value="Bact_TGase-like"/>
</dbReference>
<feature type="transmembrane region" description="Helical" evidence="2">
    <location>
        <begin position="209"/>
        <end position="227"/>
    </location>
</feature>
<feature type="transmembrane region" description="Helical" evidence="2">
    <location>
        <begin position="39"/>
        <end position="59"/>
    </location>
</feature>
<dbReference type="Proteomes" id="UP001597343">
    <property type="component" value="Unassembled WGS sequence"/>
</dbReference>
<dbReference type="Gene3D" id="3.10.620.30">
    <property type="match status" value="1"/>
</dbReference>
<evidence type="ECO:0000259" key="3">
    <source>
        <dbReference type="SMART" id="SM00460"/>
    </source>
</evidence>
<dbReference type="Pfam" id="PF13559">
    <property type="entry name" value="DUF4129"/>
    <property type="match status" value="1"/>
</dbReference>
<dbReference type="InterPro" id="IPR025403">
    <property type="entry name" value="TgpA-like_C"/>
</dbReference>
<feature type="transmembrane region" description="Helical" evidence="2">
    <location>
        <begin position="606"/>
        <end position="623"/>
    </location>
</feature>
<feature type="domain" description="Transglutaminase-like" evidence="3">
    <location>
        <begin position="477"/>
        <end position="555"/>
    </location>
</feature>
<dbReference type="PANTHER" id="PTHR42736:SF1">
    <property type="entry name" value="PROTEIN-GLUTAMINE GAMMA-GLUTAMYLTRANSFERASE"/>
    <property type="match status" value="1"/>
</dbReference>
<dbReference type="InterPro" id="IPR002931">
    <property type="entry name" value="Transglutaminase-like"/>
</dbReference>